<reference evidence="2 3" key="1">
    <citation type="journal article" date="2018" name="Sci. Rep.">
        <title>Genomic signatures of local adaptation to the degree of environmental predictability in rotifers.</title>
        <authorList>
            <person name="Franch-Gras L."/>
            <person name="Hahn C."/>
            <person name="Garcia-Roger E.M."/>
            <person name="Carmona M.J."/>
            <person name="Serra M."/>
            <person name="Gomez A."/>
        </authorList>
    </citation>
    <scope>NUCLEOTIDE SEQUENCE [LARGE SCALE GENOMIC DNA]</scope>
    <source>
        <strain evidence="2">HYR1</strain>
    </source>
</reference>
<keyword evidence="3" id="KW-1185">Reference proteome</keyword>
<evidence type="ECO:0000256" key="1">
    <source>
        <dbReference type="SAM" id="MobiDB-lite"/>
    </source>
</evidence>
<organism evidence="2 3">
    <name type="scientific">Brachionus plicatilis</name>
    <name type="common">Marine rotifer</name>
    <name type="synonym">Brachionus muelleri</name>
    <dbReference type="NCBI Taxonomy" id="10195"/>
    <lineage>
        <taxon>Eukaryota</taxon>
        <taxon>Metazoa</taxon>
        <taxon>Spiralia</taxon>
        <taxon>Gnathifera</taxon>
        <taxon>Rotifera</taxon>
        <taxon>Eurotatoria</taxon>
        <taxon>Monogononta</taxon>
        <taxon>Pseudotrocha</taxon>
        <taxon>Ploima</taxon>
        <taxon>Brachionidae</taxon>
        <taxon>Brachionus</taxon>
    </lineage>
</organism>
<evidence type="ECO:0000313" key="3">
    <source>
        <dbReference type="Proteomes" id="UP000276133"/>
    </source>
</evidence>
<dbReference type="EMBL" id="REGN01003555">
    <property type="protein sequence ID" value="RNA21961.1"/>
    <property type="molecule type" value="Genomic_DNA"/>
</dbReference>
<comment type="caution">
    <text evidence="2">The sequence shown here is derived from an EMBL/GenBank/DDBJ whole genome shotgun (WGS) entry which is preliminary data.</text>
</comment>
<dbReference type="AlphaFoldDB" id="A0A3M7RER6"/>
<accession>A0A3M7RER6</accession>
<proteinExistence type="predicted"/>
<protein>
    <submittedName>
        <fullName evidence="2">Uncharacterized protein</fullName>
    </submittedName>
</protein>
<dbReference type="Proteomes" id="UP000276133">
    <property type="component" value="Unassembled WGS sequence"/>
</dbReference>
<name>A0A3M7RER6_BRAPC</name>
<gene>
    <name evidence="2" type="ORF">BpHYR1_003917</name>
</gene>
<evidence type="ECO:0000313" key="2">
    <source>
        <dbReference type="EMBL" id="RNA21961.1"/>
    </source>
</evidence>
<feature type="compositionally biased region" description="Polar residues" evidence="1">
    <location>
        <begin position="115"/>
        <end position="126"/>
    </location>
</feature>
<feature type="region of interest" description="Disordered" evidence="1">
    <location>
        <begin position="106"/>
        <end position="127"/>
    </location>
</feature>
<sequence>MHVNNSNSNKKCRTEDRNPAIIPNILKFPDVFRKGMDDHENGFVFLRLVVPQAALTQSISNWTKLNEYKQRQNHLIDYVDCKNNGFDKNSSTVAMYTKNNLYTSETDYNGKQKTTENNMNPNQKGSYQQQSYNAQYNPYNLWYCFFKKICYFTGSHNEEC</sequence>